<dbReference type="AlphaFoldDB" id="A0A6C0IA11"/>
<feature type="compositionally biased region" description="Basic and acidic residues" evidence="1">
    <location>
        <begin position="158"/>
        <end position="167"/>
    </location>
</feature>
<feature type="region of interest" description="Disordered" evidence="1">
    <location>
        <begin position="138"/>
        <end position="191"/>
    </location>
</feature>
<evidence type="ECO:0008006" key="3">
    <source>
        <dbReference type="Google" id="ProtNLM"/>
    </source>
</evidence>
<protein>
    <recommendedName>
        <fullName evidence="3">Thioredoxin domain-containing protein</fullName>
    </recommendedName>
</protein>
<evidence type="ECO:0000313" key="2">
    <source>
        <dbReference type="EMBL" id="QHT89861.1"/>
    </source>
</evidence>
<reference evidence="2" key="1">
    <citation type="journal article" date="2020" name="Nature">
        <title>Giant virus diversity and host interactions through global metagenomics.</title>
        <authorList>
            <person name="Schulz F."/>
            <person name="Roux S."/>
            <person name="Paez-Espino D."/>
            <person name="Jungbluth S."/>
            <person name="Walsh D.A."/>
            <person name="Denef V.J."/>
            <person name="McMahon K.D."/>
            <person name="Konstantinidis K.T."/>
            <person name="Eloe-Fadrosh E.A."/>
            <person name="Kyrpides N.C."/>
            <person name="Woyke T."/>
        </authorList>
    </citation>
    <scope>NUCLEOTIDE SEQUENCE</scope>
    <source>
        <strain evidence="2">GVMAG-M-3300023184-62</strain>
    </source>
</reference>
<sequence>MSGGTPQHICFYSNKCDWSKAFLTELAKTPFKKEFNFICVDPDNGGKRPPLPGWLKKVPTLVIKGDQEPIKTDAEVLNWLYQKKMLLSGGGSTNAGAGAASGGAAEPEAWVTNEMGGGLRDAYSFIDDSGAHARNFEMLGAPGTRTGSDLPGASRQPEAQKTKKEQLFDSQMENYMKNRENGMPQRRPAAQ</sequence>
<organism evidence="2">
    <name type="scientific">viral metagenome</name>
    <dbReference type="NCBI Taxonomy" id="1070528"/>
    <lineage>
        <taxon>unclassified sequences</taxon>
        <taxon>metagenomes</taxon>
        <taxon>organismal metagenomes</taxon>
    </lineage>
</organism>
<evidence type="ECO:0000256" key="1">
    <source>
        <dbReference type="SAM" id="MobiDB-lite"/>
    </source>
</evidence>
<name>A0A6C0IA11_9ZZZZ</name>
<accession>A0A6C0IA11</accession>
<dbReference type="EMBL" id="MN740152">
    <property type="protein sequence ID" value="QHT89861.1"/>
    <property type="molecule type" value="Genomic_DNA"/>
</dbReference>
<proteinExistence type="predicted"/>